<feature type="region of interest" description="Disordered" evidence="1">
    <location>
        <begin position="68"/>
        <end position="101"/>
    </location>
</feature>
<evidence type="ECO:0000313" key="3">
    <source>
        <dbReference type="Proteomes" id="UP001375240"/>
    </source>
</evidence>
<dbReference type="Proteomes" id="UP001375240">
    <property type="component" value="Unassembled WGS sequence"/>
</dbReference>
<proteinExistence type="predicted"/>
<reference evidence="2 3" key="1">
    <citation type="submission" date="2019-10" db="EMBL/GenBank/DDBJ databases">
        <authorList>
            <person name="Palmer J.M."/>
        </authorList>
    </citation>
    <scope>NUCLEOTIDE SEQUENCE [LARGE SCALE GENOMIC DNA]</scope>
    <source>
        <strain evidence="2 3">TWF696</strain>
    </source>
</reference>
<feature type="compositionally biased region" description="Polar residues" evidence="1">
    <location>
        <begin position="75"/>
        <end position="84"/>
    </location>
</feature>
<evidence type="ECO:0000313" key="2">
    <source>
        <dbReference type="EMBL" id="KAK6358888.1"/>
    </source>
</evidence>
<protein>
    <submittedName>
        <fullName evidence="2">Uncharacterized protein</fullName>
    </submittedName>
</protein>
<dbReference type="AlphaFoldDB" id="A0AAV9VBG0"/>
<evidence type="ECO:0000256" key="1">
    <source>
        <dbReference type="SAM" id="MobiDB-lite"/>
    </source>
</evidence>
<comment type="caution">
    <text evidence="2">The sequence shown here is derived from an EMBL/GenBank/DDBJ whole genome shotgun (WGS) entry which is preliminary data.</text>
</comment>
<keyword evidence="3" id="KW-1185">Reference proteome</keyword>
<organism evidence="2 3">
    <name type="scientific">Orbilia brochopaga</name>
    <dbReference type="NCBI Taxonomy" id="3140254"/>
    <lineage>
        <taxon>Eukaryota</taxon>
        <taxon>Fungi</taxon>
        <taxon>Dikarya</taxon>
        <taxon>Ascomycota</taxon>
        <taxon>Pezizomycotina</taxon>
        <taxon>Orbiliomycetes</taxon>
        <taxon>Orbiliales</taxon>
        <taxon>Orbiliaceae</taxon>
        <taxon>Orbilia</taxon>
    </lineage>
</organism>
<gene>
    <name evidence="2" type="ORF">TWF696_000068</name>
</gene>
<sequence>MSITTPTIAPAAASPSIGRMFIIPHYHATLSYSSAAIPSEGMAATTNPAPRVRQMIGDANFVPKTKATPSAIAASKSSRLQTSADPAEKSVGSTVRVDLEP</sequence>
<name>A0AAV9VBG0_9PEZI</name>
<dbReference type="EMBL" id="JAVHNQ010000001">
    <property type="protein sequence ID" value="KAK6358888.1"/>
    <property type="molecule type" value="Genomic_DNA"/>
</dbReference>
<accession>A0AAV9VBG0</accession>